<protein>
    <submittedName>
        <fullName evidence="3">Uncharacterized protein</fullName>
    </submittedName>
</protein>
<organism evidence="3 4">
    <name type="scientific">Podospora appendiculata</name>
    <dbReference type="NCBI Taxonomy" id="314037"/>
    <lineage>
        <taxon>Eukaryota</taxon>
        <taxon>Fungi</taxon>
        <taxon>Dikarya</taxon>
        <taxon>Ascomycota</taxon>
        <taxon>Pezizomycotina</taxon>
        <taxon>Sordariomycetes</taxon>
        <taxon>Sordariomycetidae</taxon>
        <taxon>Sordariales</taxon>
        <taxon>Podosporaceae</taxon>
        <taxon>Podospora</taxon>
    </lineage>
</organism>
<keyword evidence="2" id="KW-0812">Transmembrane</keyword>
<evidence type="ECO:0000313" key="4">
    <source>
        <dbReference type="Proteomes" id="UP001270362"/>
    </source>
</evidence>
<feature type="region of interest" description="Disordered" evidence="1">
    <location>
        <begin position="52"/>
        <end position="82"/>
    </location>
</feature>
<keyword evidence="4" id="KW-1185">Reference proteome</keyword>
<gene>
    <name evidence="3" type="ORF">B0T22DRAFT_293797</name>
</gene>
<comment type="caution">
    <text evidence="3">The sequence shown here is derived from an EMBL/GenBank/DDBJ whole genome shotgun (WGS) entry which is preliminary data.</text>
</comment>
<evidence type="ECO:0000256" key="1">
    <source>
        <dbReference type="SAM" id="MobiDB-lite"/>
    </source>
</evidence>
<keyword evidence="2" id="KW-0472">Membrane</keyword>
<feature type="transmembrane region" description="Helical" evidence="2">
    <location>
        <begin position="6"/>
        <end position="27"/>
    </location>
</feature>
<dbReference type="Proteomes" id="UP001270362">
    <property type="component" value="Unassembled WGS sequence"/>
</dbReference>
<proteinExistence type="predicted"/>
<sequence length="103" mass="12075">MFTPVLGVLFSVSCIFSSFLFLNLRYLSTRQIATMFFARWHKNDQNVRRSPRNLRMARRRRKTQRRLNGQHRPVSNKPAGLPFKLQGYAHQTLALPKINSRGC</sequence>
<evidence type="ECO:0000256" key="2">
    <source>
        <dbReference type="SAM" id="Phobius"/>
    </source>
</evidence>
<dbReference type="AlphaFoldDB" id="A0AAE0X1J4"/>
<evidence type="ECO:0000313" key="3">
    <source>
        <dbReference type="EMBL" id="KAK3682746.1"/>
    </source>
</evidence>
<name>A0AAE0X1J4_9PEZI</name>
<reference evidence="3" key="1">
    <citation type="journal article" date="2023" name="Mol. Phylogenet. Evol.">
        <title>Genome-scale phylogeny and comparative genomics of the fungal order Sordariales.</title>
        <authorList>
            <person name="Hensen N."/>
            <person name="Bonometti L."/>
            <person name="Westerberg I."/>
            <person name="Brannstrom I.O."/>
            <person name="Guillou S."/>
            <person name="Cros-Aarteil S."/>
            <person name="Calhoun S."/>
            <person name="Haridas S."/>
            <person name="Kuo A."/>
            <person name="Mondo S."/>
            <person name="Pangilinan J."/>
            <person name="Riley R."/>
            <person name="LaButti K."/>
            <person name="Andreopoulos B."/>
            <person name="Lipzen A."/>
            <person name="Chen C."/>
            <person name="Yan M."/>
            <person name="Daum C."/>
            <person name="Ng V."/>
            <person name="Clum A."/>
            <person name="Steindorff A."/>
            <person name="Ohm R.A."/>
            <person name="Martin F."/>
            <person name="Silar P."/>
            <person name="Natvig D.O."/>
            <person name="Lalanne C."/>
            <person name="Gautier V."/>
            <person name="Ament-Velasquez S.L."/>
            <person name="Kruys A."/>
            <person name="Hutchinson M.I."/>
            <person name="Powell A.J."/>
            <person name="Barry K."/>
            <person name="Miller A.N."/>
            <person name="Grigoriev I.V."/>
            <person name="Debuchy R."/>
            <person name="Gladieux P."/>
            <person name="Hiltunen Thoren M."/>
            <person name="Johannesson H."/>
        </authorList>
    </citation>
    <scope>NUCLEOTIDE SEQUENCE</scope>
    <source>
        <strain evidence="3">CBS 314.62</strain>
    </source>
</reference>
<feature type="compositionally biased region" description="Basic residues" evidence="1">
    <location>
        <begin position="52"/>
        <end position="69"/>
    </location>
</feature>
<reference evidence="3" key="2">
    <citation type="submission" date="2023-06" db="EMBL/GenBank/DDBJ databases">
        <authorList>
            <consortium name="Lawrence Berkeley National Laboratory"/>
            <person name="Haridas S."/>
            <person name="Hensen N."/>
            <person name="Bonometti L."/>
            <person name="Westerberg I."/>
            <person name="Brannstrom I.O."/>
            <person name="Guillou S."/>
            <person name="Cros-Aarteil S."/>
            <person name="Calhoun S."/>
            <person name="Kuo A."/>
            <person name="Mondo S."/>
            <person name="Pangilinan J."/>
            <person name="Riley R."/>
            <person name="Labutti K."/>
            <person name="Andreopoulos B."/>
            <person name="Lipzen A."/>
            <person name="Chen C."/>
            <person name="Yanf M."/>
            <person name="Daum C."/>
            <person name="Ng V."/>
            <person name="Clum A."/>
            <person name="Steindorff A."/>
            <person name="Ohm R."/>
            <person name="Martin F."/>
            <person name="Silar P."/>
            <person name="Natvig D."/>
            <person name="Lalanne C."/>
            <person name="Gautier V."/>
            <person name="Ament-Velasquez S.L."/>
            <person name="Kruys A."/>
            <person name="Hutchinson M.I."/>
            <person name="Powell A.J."/>
            <person name="Barry K."/>
            <person name="Miller A.N."/>
            <person name="Grigoriev I.V."/>
            <person name="Debuchy R."/>
            <person name="Gladieux P."/>
            <person name="Thoren M.H."/>
            <person name="Johannesson H."/>
        </authorList>
    </citation>
    <scope>NUCLEOTIDE SEQUENCE</scope>
    <source>
        <strain evidence="3">CBS 314.62</strain>
    </source>
</reference>
<keyword evidence="2" id="KW-1133">Transmembrane helix</keyword>
<accession>A0AAE0X1J4</accession>
<dbReference type="EMBL" id="JAULSO010000005">
    <property type="protein sequence ID" value="KAK3682746.1"/>
    <property type="molecule type" value="Genomic_DNA"/>
</dbReference>